<dbReference type="GO" id="GO:0016832">
    <property type="term" value="F:aldehyde-lyase activity"/>
    <property type="evidence" value="ECO:0007669"/>
    <property type="project" value="TreeGrafter"/>
</dbReference>
<dbReference type="GO" id="GO:0005737">
    <property type="term" value="C:cytoplasm"/>
    <property type="evidence" value="ECO:0007669"/>
    <property type="project" value="TreeGrafter"/>
</dbReference>
<evidence type="ECO:0000256" key="1">
    <source>
        <dbReference type="ARBA" id="ARBA00022723"/>
    </source>
</evidence>
<evidence type="ECO:0000313" key="7">
    <source>
        <dbReference type="Proteomes" id="UP000236884"/>
    </source>
</evidence>
<dbReference type="InterPro" id="IPR050251">
    <property type="entry name" value="HpcH-HpaI_aldolase"/>
</dbReference>
<protein>
    <submittedName>
        <fullName evidence="6">4-hydroxy-2-oxo-heptane-1,7-dioate aldolase</fullName>
        <ecNumber evidence="6">4.1.2.52</ecNumber>
    </submittedName>
</protein>
<dbReference type="AlphaFoldDB" id="A0A0S3PW94"/>
<keyword evidence="4" id="KW-0472">Membrane</keyword>
<keyword evidence="2 6" id="KW-0456">Lyase</keyword>
<dbReference type="Gene3D" id="3.20.20.60">
    <property type="entry name" value="Phosphoenolpyruvate-binding domains"/>
    <property type="match status" value="1"/>
</dbReference>
<dbReference type="GO" id="GO:0046872">
    <property type="term" value="F:metal ion binding"/>
    <property type="evidence" value="ECO:0007669"/>
    <property type="project" value="UniProtKB-KW"/>
</dbReference>
<evidence type="ECO:0000259" key="5">
    <source>
        <dbReference type="Pfam" id="PF03328"/>
    </source>
</evidence>
<dbReference type="InterPro" id="IPR015813">
    <property type="entry name" value="Pyrv/PenolPyrv_kinase-like_dom"/>
</dbReference>
<dbReference type="KEGG" id="vgo:GJW-30_1_02739"/>
<dbReference type="Proteomes" id="UP000236884">
    <property type="component" value="Chromosome"/>
</dbReference>
<keyword evidence="4" id="KW-0812">Transmembrane</keyword>
<dbReference type="PANTHER" id="PTHR30502">
    <property type="entry name" value="2-KETO-3-DEOXY-L-RHAMNONATE ALDOLASE"/>
    <property type="match status" value="1"/>
</dbReference>
<keyword evidence="7" id="KW-1185">Reference proteome</keyword>
<keyword evidence="1" id="KW-0479">Metal-binding</keyword>
<reference evidence="6 7" key="1">
    <citation type="submission" date="2015-08" db="EMBL/GenBank/DDBJ databases">
        <title>Investigation of the bacterial diversity of lava forest soil.</title>
        <authorList>
            <person name="Lee J.S."/>
        </authorList>
    </citation>
    <scope>NUCLEOTIDE SEQUENCE [LARGE SCALE GENOMIC DNA]</scope>
    <source>
        <strain evidence="6 7">GJW-30</strain>
    </source>
</reference>
<dbReference type="SUPFAM" id="SSF51621">
    <property type="entry name" value="Phosphoenolpyruvate/pyruvate domain"/>
    <property type="match status" value="1"/>
</dbReference>
<dbReference type="PANTHER" id="PTHR30502:SF4">
    <property type="entry name" value="5-KETO-4-DEOXY-D-GLUCARATE ALDOLASE"/>
    <property type="match status" value="1"/>
</dbReference>
<dbReference type="EC" id="4.1.2.52" evidence="6"/>
<name>A0A0S3PW94_9BRAD</name>
<feature type="domain" description="HpcH/HpaI aldolase/citrate lyase" evidence="5">
    <location>
        <begin position="20"/>
        <end position="241"/>
    </location>
</feature>
<dbReference type="OrthoDB" id="9802624at2"/>
<sequence length="255" mass="27524">MITKMAPNKFKRALAKKEKQVGFWLTLGSTTVTEIAAGAGFDWLLIDMEHSFNELPDVQDHLRAAVGGTAEPVVRIPWNDPVIVKRMLDIGVRSLMFPYVQNAEEARKAVAATRYPPHGQRGFAGGARGSNYGRIADYAKLSHKEQCVIVQIESPEAVAAIPEIAKVDGVDGIFIGPNDLAANMGHLANMFAEPVVAEVKKALKLIDKGGKASGLLNFRQDDAKKYFADGVSFIAVSGDAAVMARQTEAIAKAFD</sequence>
<evidence type="ECO:0000256" key="4">
    <source>
        <dbReference type="SAM" id="Phobius"/>
    </source>
</evidence>
<organism evidence="6 7">
    <name type="scientific">Variibacter gotjawalensis</name>
    <dbReference type="NCBI Taxonomy" id="1333996"/>
    <lineage>
        <taxon>Bacteria</taxon>
        <taxon>Pseudomonadati</taxon>
        <taxon>Pseudomonadota</taxon>
        <taxon>Alphaproteobacteria</taxon>
        <taxon>Hyphomicrobiales</taxon>
        <taxon>Nitrobacteraceae</taxon>
        <taxon>Variibacter</taxon>
    </lineage>
</organism>
<evidence type="ECO:0000256" key="2">
    <source>
        <dbReference type="ARBA" id="ARBA00023239"/>
    </source>
</evidence>
<evidence type="ECO:0000313" key="6">
    <source>
        <dbReference type="EMBL" id="BAT60203.1"/>
    </source>
</evidence>
<dbReference type="InterPro" id="IPR005000">
    <property type="entry name" value="Aldolase/citrate-lyase_domain"/>
</dbReference>
<gene>
    <name evidence="6" type="primary">hpcH</name>
    <name evidence="6" type="ORF">GJW-30_1_02739</name>
</gene>
<dbReference type="EMBL" id="AP014946">
    <property type="protein sequence ID" value="BAT60203.1"/>
    <property type="molecule type" value="Genomic_DNA"/>
</dbReference>
<accession>A0A0S3PW94</accession>
<dbReference type="Pfam" id="PF03328">
    <property type="entry name" value="HpcH_HpaI"/>
    <property type="match status" value="1"/>
</dbReference>
<evidence type="ECO:0000256" key="3">
    <source>
        <dbReference type="ARBA" id="ARBA00045074"/>
    </source>
</evidence>
<keyword evidence="4" id="KW-1133">Transmembrane helix</keyword>
<dbReference type="RefSeq" id="WP_096356207.1">
    <property type="nucleotide sequence ID" value="NZ_AP014946.1"/>
</dbReference>
<dbReference type="InterPro" id="IPR040442">
    <property type="entry name" value="Pyrv_kinase-like_dom_sf"/>
</dbReference>
<feature type="transmembrane region" description="Helical" evidence="4">
    <location>
        <begin position="21"/>
        <end position="46"/>
    </location>
</feature>
<proteinExistence type="predicted"/>
<comment type="catalytic activity">
    <reaction evidence="3">
        <text>D-glyceraldehyde + pyruvate = 2-dehydro-3-deoxy-L-galactonate</text>
        <dbReference type="Rhea" id="RHEA:80055"/>
        <dbReference type="ChEBI" id="CHEBI:15361"/>
        <dbReference type="ChEBI" id="CHEBI:17378"/>
        <dbReference type="ChEBI" id="CHEBI:75545"/>
    </reaction>
</comment>